<dbReference type="OrthoDB" id="68056at2759"/>
<evidence type="ECO:0000256" key="6">
    <source>
        <dbReference type="ARBA" id="ARBA00022917"/>
    </source>
</evidence>
<dbReference type="InterPro" id="IPR009080">
    <property type="entry name" value="tRNAsynth_Ia_anticodon-bd"/>
</dbReference>
<evidence type="ECO:0000313" key="11">
    <source>
        <dbReference type="EMBL" id="KAG0645350.1"/>
    </source>
</evidence>
<dbReference type="SUPFAM" id="SSF55190">
    <property type="entry name" value="Arginyl-tRNA synthetase (ArgRS), N-terminal 'additional' domain"/>
    <property type="match status" value="1"/>
</dbReference>
<comment type="catalytic activity">
    <reaction evidence="8">
        <text>tRNA(Arg) + L-arginine + ATP = L-arginyl-tRNA(Arg) + AMP + diphosphate</text>
        <dbReference type="Rhea" id="RHEA:20301"/>
        <dbReference type="Rhea" id="RHEA-COMP:9658"/>
        <dbReference type="Rhea" id="RHEA-COMP:9673"/>
        <dbReference type="ChEBI" id="CHEBI:30616"/>
        <dbReference type="ChEBI" id="CHEBI:32682"/>
        <dbReference type="ChEBI" id="CHEBI:33019"/>
        <dbReference type="ChEBI" id="CHEBI:78442"/>
        <dbReference type="ChEBI" id="CHEBI:78513"/>
        <dbReference type="ChEBI" id="CHEBI:456215"/>
        <dbReference type="EC" id="6.1.1.19"/>
    </reaction>
</comment>
<evidence type="ECO:0000256" key="8">
    <source>
        <dbReference type="ARBA" id="ARBA00049339"/>
    </source>
</evidence>
<keyword evidence="6 9" id="KW-0648">Protein biosynthesis</keyword>
<dbReference type="GO" id="GO:0032543">
    <property type="term" value="P:mitochondrial translation"/>
    <property type="evidence" value="ECO:0007669"/>
    <property type="project" value="TreeGrafter"/>
</dbReference>
<name>A0A9P6VDN4_9HELO</name>
<dbReference type="InterPro" id="IPR035684">
    <property type="entry name" value="ArgRS_core"/>
</dbReference>
<evidence type="ECO:0000256" key="7">
    <source>
        <dbReference type="ARBA" id="ARBA00023146"/>
    </source>
</evidence>
<evidence type="ECO:0000256" key="3">
    <source>
        <dbReference type="ARBA" id="ARBA00022598"/>
    </source>
</evidence>
<dbReference type="GO" id="GO:0005739">
    <property type="term" value="C:mitochondrion"/>
    <property type="evidence" value="ECO:0007669"/>
    <property type="project" value="TreeGrafter"/>
</dbReference>
<evidence type="ECO:0000313" key="12">
    <source>
        <dbReference type="Proteomes" id="UP000785200"/>
    </source>
</evidence>
<sequence length="637" mass="70501">MATTSLSGLQAFAADIGLQQVPSFAEADVLNNPLDIYHAYLAEHLKTLVECDPHLVYNSIHPSNGIENGDLDIVLPQLKLPSVSPKELAGELLKKPHPLFAAPFKDGIHIRFFFSTKTLPRLLLPYINGRKEKYGVYAPLNLQNGTYSVPKKVIVDFSSPNIARDFTAAHLRSTILGAFVANLHSSMGYSVVKINYLGDWGKNLGLLGVGWQKYGSDEALAEQEDLFRYIHDLYAKMEKELQPEQDARKKARDDGKDTSILESQGLFAERDATFKRMEDGDPDAIALWEKLRAISVDYYSKNFARFNLKFDEFSGESKVSLNPDTVAEVESALKEKGIYEEDSGAWVIDFDKHGAKLGKAALRDRNGSTTYLLRDIATVFDRLKTHAFDKMVYVVCEQDVHFRQVFKAVELMGHPNVANKLQHITFPKPNTIVSPTGNALLLSDILDQCENSMHEVITASPPQYQLEHCAGASKLMGINSLLLQELAARKGHSSGLDFNLLTLADGDTGTSLQLCYARLCAAIAGIRTQPSQEDVAHLDYSPLSEPPWSDLLRLLARYPEAIHAAFKILDPAPILTYLFRVVEELTACLDEAAEDEDEASGSAPSSVPAARAVLYEQVRQVLENGLKLLGAIPISRK</sequence>
<dbReference type="SUPFAM" id="SSF47323">
    <property type="entry name" value="Anticodon-binding domain of a subclass of class I aminoacyl-tRNA synthetases"/>
    <property type="match status" value="1"/>
</dbReference>
<dbReference type="InterPro" id="IPR036695">
    <property type="entry name" value="Arg-tRNA-synth_N_sf"/>
</dbReference>
<dbReference type="Gene3D" id="3.30.1360.70">
    <property type="entry name" value="Arginyl tRNA synthetase N-terminal domain"/>
    <property type="match status" value="1"/>
</dbReference>
<dbReference type="EC" id="6.1.1.19" evidence="2"/>
<dbReference type="EMBL" id="VNKQ01000019">
    <property type="protein sequence ID" value="KAG0645350.1"/>
    <property type="molecule type" value="Genomic_DNA"/>
</dbReference>
<evidence type="ECO:0000256" key="4">
    <source>
        <dbReference type="ARBA" id="ARBA00022741"/>
    </source>
</evidence>
<protein>
    <recommendedName>
        <fullName evidence="2">arginine--tRNA ligase</fullName>
        <ecNumber evidence="2">6.1.1.19</ecNumber>
    </recommendedName>
</protein>
<evidence type="ECO:0000256" key="2">
    <source>
        <dbReference type="ARBA" id="ARBA00012837"/>
    </source>
</evidence>
<dbReference type="GO" id="GO:0005524">
    <property type="term" value="F:ATP binding"/>
    <property type="evidence" value="ECO:0007669"/>
    <property type="project" value="UniProtKB-KW"/>
</dbReference>
<dbReference type="InterPro" id="IPR008909">
    <property type="entry name" value="DALR_anticod-bd"/>
</dbReference>
<keyword evidence="5 9" id="KW-0067">ATP-binding</keyword>
<comment type="similarity">
    <text evidence="1 9">Belongs to the class-I aminoacyl-tRNA synthetase family.</text>
</comment>
<evidence type="ECO:0000259" key="10">
    <source>
        <dbReference type="SMART" id="SM00836"/>
    </source>
</evidence>
<keyword evidence="12" id="KW-1185">Reference proteome</keyword>
<dbReference type="SUPFAM" id="SSF52374">
    <property type="entry name" value="Nucleotidylyl transferase"/>
    <property type="match status" value="1"/>
</dbReference>
<keyword evidence="4 9" id="KW-0547">Nucleotide-binding</keyword>
<evidence type="ECO:0000256" key="1">
    <source>
        <dbReference type="ARBA" id="ARBA00005594"/>
    </source>
</evidence>
<comment type="caution">
    <text evidence="11">The sequence shown here is derived from an EMBL/GenBank/DDBJ whole genome shotgun (WGS) entry which is preliminary data.</text>
</comment>
<dbReference type="AlphaFoldDB" id="A0A9P6VDN4"/>
<reference evidence="11" key="1">
    <citation type="submission" date="2019-07" db="EMBL/GenBank/DDBJ databases">
        <title>Hyphodiscus hymeniophilus genome sequencing and assembly.</title>
        <authorList>
            <person name="Kramer G."/>
            <person name="Nodwell J."/>
        </authorList>
    </citation>
    <scope>NUCLEOTIDE SEQUENCE</scope>
    <source>
        <strain evidence="11">ATCC 34498</strain>
    </source>
</reference>
<gene>
    <name evidence="11" type="ORF">D0Z07_9000</name>
</gene>
<feature type="domain" description="DALR anticodon binding" evidence="10">
    <location>
        <begin position="512"/>
        <end position="637"/>
    </location>
</feature>
<dbReference type="PANTHER" id="PTHR11956:SF11">
    <property type="entry name" value="ARGININE--TRNA LIGASE, MITOCHONDRIAL-RELATED"/>
    <property type="match status" value="1"/>
</dbReference>
<dbReference type="PRINTS" id="PR01038">
    <property type="entry name" value="TRNASYNTHARG"/>
</dbReference>
<dbReference type="GO" id="GO:0004814">
    <property type="term" value="F:arginine-tRNA ligase activity"/>
    <property type="evidence" value="ECO:0007669"/>
    <property type="project" value="UniProtKB-EC"/>
</dbReference>
<evidence type="ECO:0000256" key="5">
    <source>
        <dbReference type="ARBA" id="ARBA00022840"/>
    </source>
</evidence>
<keyword evidence="3 9" id="KW-0436">Ligase</keyword>
<organism evidence="11 12">
    <name type="scientific">Hyphodiscus hymeniophilus</name>
    <dbReference type="NCBI Taxonomy" id="353542"/>
    <lineage>
        <taxon>Eukaryota</taxon>
        <taxon>Fungi</taxon>
        <taxon>Dikarya</taxon>
        <taxon>Ascomycota</taxon>
        <taxon>Pezizomycotina</taxon>
        <taxon>Leotiomycetes</taxon>
        <taxon>Helotiales</taxon>
        <taxon>Hyphodiscaceae</taxon>
        <taxon>Hyphodiscus</taxon>
    </lineage>
</organism>
<dbReference type="PANTHER" id="PTHR11956">
    <property type="entry name" value="ARGINYL-TRNA SYNTHETASE"/>
    <property type="match status" value="1"/>
</dbReference>
<dbReference type="Proteomes" id="UP000785200">
    <property type="component" value="Unassembled WGS sequence"/>
</dbReference>
<dbReference type="Pfam" id="PF00750">
    <property type="entry name" value="tRNA-synt_1d"/>
    <property type="match status" value="1"/>
</dbReference>
<dbReference type="InterPro" id="IPR001278">
    <property type="entry name" value="Arg-tRNA-ligase"/>
</dbReference>
<dbReference type="InterPro" id="IPR014729">
    <property type="entry name" value="Rossmann-like_a/b/a_fold"/>
</dbReference>
<dbReference type="Gene3D" id="3.40.50.620">
    <property type="entry name" value="HUPs"/>
    <property type="match status" value="1"/>
</dbReference>
<proteinExistence type="inferred from homology"/>
<evidence type="ECO:0000256" key="9">
    <source>
        <dbReference type="RuleBase" id="RU363038"/>
    </source>
</evidence>
<dbReference type="Pfam" id="PF05746">
    <property type="entry name" value="DALR_1"/>
    <property type="match status" value="1"/>
</dbReference>
<accession>A0A9P6VDN4</accession>
<dbReference type="Gene3D" id="1.10.730.10">
    <property type="entry name" value="Isoleucyl-tRNA Synthetase, Domain 1"/>
    <property type="match status" value="1"/>
</dbReference>
<dbReference type="SMART" id="SM00836">
    <property type="entry name" value="DALR_1"/>
    <property type="match status" value="1"/>
</dbReference>
<keyword evidence="7 9" id="KW-0030">Aminoacyl-tRNA synthetase</keyword>
<dbReference type="GO" id="GO:0006420">
    <property type="term" value="P:arginyl-tRNA aminoacylation"/>
    <property type="evidence" value="ECO:0007669"/>
    <property type="project" value="InterPro"/>
</dbReference>